<protein>
    <submittedName>
        <fullName evidence="2">Uncharacterized protein</fullName>
    </submittedName>
</protein>
<accession>A0A3N4HPC0</accession>
<dbReference type="AlphaFoldDB" id="A0A3N4HPC0"/>
<keyword evidence="3" id="KW-1185">Reference proteome</keyword>
<feature type="compositionally biased region" description="Basic and acidic residues" evidence="1">
    <location>
        <begin position="521"/>
        <end position="535"/>
    </location>
</feature>
<feature type="region of interest" description="Disordered" evidence="1">
    <location>
        <begin position="1"/>
        <end position="60"/>
    </location>
</feature>
<gene>
    <name evidence="2" type="ORF">BJ508DRAFT_312207</name>
</gene>
<feature type="compositionally biased region" description="Polar residues" evidence="1">
    <location>
        <begin position="1"/>
        <end position="19"/>
    </location>
</feature>
<sequence>MQSANSRTGGSGSKRTASGRSKEKGLDESPVDDSSEKVMESSNPAKRQKQTTRLETTGLEAHGDQRFTAVCRGTKFPKLYVGLRTEEEDHMPLLDKEIEDLYSPSENSLVPTEQEYERFAFSNTEYYTLLGTLTPDTSVSPSPTISRSTIPVPGGGTSSTAVERGISTTAARILAGAAPSAEESMTQTINEAQDREDEVRAVLKRRRLEMLMIGDVMTTTLYLRLKIYCKNRMYYRFEWSLLFKYTIIRDCFGIDVDHTLFKVATRITTSIRTSWQTKILNAAHKIIKGWLLTAAGQKWAKTVIGKSQFILDPKTGVPFARIPAETEFPTQFGSLETARKIFRVIQDGLDWTALTRRNGKLNLAGRFVTNKAKMCLQIEACNCIPWLVLVPARKSKKSGKDIPAKIIYQRPTSEDGSEISQKRSSTVLDHLKLMDKAATALVKCPIEEAYRLEQERKNQPVDPKTPHRMLGLLPPLPRTLHGSGTKKGTYDNVKPDEVPNMIFTGAGGDSDDDDSDTESEGAPRFDENGLLIRDDTESDEDTDEEV</sequence>
<feature type="compositionally biased region" description="Acidic residues" evidence="1">
    <location>
        <begin position="509"/>
        <end position="519"/>
    </location>
</feature>
<proteinExistence type="predicted"/>
<name>A0A3N4HPC0_ASCIM</name>
<feature type="compositionally biased region" description="Low complexity" evidence="1">
    <location>
        <begin position="137"/>
        <end position="152"/>
    </location>
</feature>
<evidence type="ECO:0000256" key="1">
    <source>
        <dbReference type="SAM" id="MobiDB-lite"/>
    </source>
</evidence>
<feature type="compositionally biased region" description="Polar residues" evidence="1">
    <location>
        <begin position="40"/>
        <end position="55"/>
    </location>
</feature>
<dbReference type="EMBL" id="ML119770">
    <property type="protein sequence ID" value="RPA75147.1"/>
    <property type="molecule type" value="Genomic_DNA"/>
</dbReference>
<organism evidence="2 3">
    <name type="scientific">Ascobolus immersus RN42</name>
    <dbReference type="NCBI Taxonomy" id="1160509"/>
    <lineage>
        <taxon>Eukaryota</taxon>
        <taxon>Fungi</taxon>
        <taxon>Dikarya</taxon>
        <taxon>Ascomycota</taxon>
        <taxon>Pezizomycotina</taxon>
        <taxon>Pezizomycetes</taxon>
        <taxon>Pezizales</taxon>
        <taxon>Ascobolaceae</taxon>
        <taxon>Ascobolus</taxon>
    </lineage>
</organism>
<feature type="compositionally biased region" description="Acidic residues" evidence="1">
    <location>
        <begin position="536"/>
        <end position="546"/>
    </location>
</feature>
<evidence type="ECO:0000313" key="3">
    <source>
        <dbReference type="Proteomes" id="UP000275078"/>
    </source>
</evidence>
<reference evidence="2 3" key="1">
    <citation type="journal article" date="2018" name="Nat. Ecol. Evol.">
        <title>Pezizomycetes genomes reveal the molecular basis of ectomycorrhizal truffle lifestyle.</title>
        <authorList>
            <person name="Murat C."/>
            <person name="Payen T."/>
            <person name="Noel B."/>
            <person name="Kuo A."/>
            <person name="Morin E."/>
            <person name="Chen J."/>
            <person name="Kohler A."/>
            <person name="Krizsan K."/>
            <person name="Balestrini R."/>
            <person name="Da Silva C."/>
            <person name="Montanini B."/>
            <person name="Hainaut M."/>
            <person name="Levati E."/>
            <person name="Barry K.W."/>
            <person name="Belfiori B."/>
            <person name="Cichocki N."/>
            <person name="Clum A."/>
            <person name="Dockter R.B."/>
            <person name="Fauchery L."/>
            <person name="Guy J."/>
            <person name="Iotti M."/>
            <person name="Le Tacon F."/>
            <person name="Lindquist E.A."/>
            <person name="Lipzen A."/>
            <person name="Malagnac F."/>
            <person name="Mello A."/>
            <person name="Molinier V."/>
            <person name="Miyauchi S."/>
            <person name="Poulain J."/>
            <person name="Riccioni C."/>
            <person name="Rubini A."/>
            <person name="Sitrit Y."/>
            <person name="Splivallo R."/>
            <person name="Traeger S."/>
            <person name="Wang M."/>
            <person name="Zifcakova L."/>
            <person name="Wipf D."/>
            <person name="Zambonelli A."/>
            <person name="Paolocci F."/>
            <person name="Nowrousian M."/>
            <person name="Ottonello S."/>
            <person name="Baldrian P."/>
            <person name="Spatafora J.W."/>
            <person name="Henrissat B."/>
            <person name="Nagy L.G."/>
            <person name="Aury J.M."/>
            <person name="Wincker P."/>
            <person name="Grigoriev I.V."/>
            <person name="Bonfante P."/>
            <person name="Martin F.M."/>
        </authorList>
    </citation>
    <scope>NUCLEOTIDE SEQUENCE [LARGE SCALE GENOMIC DNA]</scope>
    <source>
        <strain evidence="2 3">RN42</strain>
    </source>
</reference>
<feature type="region of interest" description="Disordered" evidence="1">
    <location>
        <begin position="137"/>
        <end position="160"/>
    </location>
</feature>
<dbReference type="Proteomes" id="UP000275078">
    <property type="component" value="Unassembled WGS sequence"/>
</dbReference>
<evidence type="ECO:0000313" key="2">
    <source>
        <dbReference type="EMBL" id="RPA75147.1"/>
    </source>
</evidence>
<feature type="region of interest" description="Disordered" evidence="1">
    <location>
        <begin position="455"/>
        <end position="546"/>
    </location>
</feature>